<dbReference type="Pfam" id="PF05621">
    <property type="entry name" value="TniB"/>
    <property type="match status" value="1"/>
</dbReference>
<dbReference type="InterPro" id="IPR008868">
    <property type="entry name" value="TniB"/>
</dbReference>
<evidence type="ECO:0008006" key="3">
    <source>
        <dbReference type="Google" id="ProtNLM"/>
    </source>
</evidence>
<protein>
    <recommendedName>
        <fullName evidence="3">AAA+ ATPase domain-containing protein</fullName>
    </recommendedName>
</protein>
<keyword evidence="2" id="KW-1185">Reference proteome</keyword>
<name>A0A1Q2D1S1_9ACTN</name>
<gene>
    <name evidence="1" type="ORF">BW733_16980</name>
</gene>
<dbReference type="SUPFAM" id="SSF52540">
    <property type="entry name" value="P-loop containing nucleoside triphosphate hydrolases"/>
    <property type="match status" value="1"/>
</dbReference>
<dbReference type="RefSeq" id="WP_077352341.1">
    <property type="nucleotide sequence ID" value="NZ_CP019607.1"/>
</dbReference>
<dbReference type="AlphaFoldDB" id="A0A1Q2D1S1"/>
<evidence type="ECO:0000313" key="2">
    <source>
        <dbReference type="Proteomes" id="UP000188235"/>
    </source>
</evidence>
<accession>A0A1Q2D1S1</accession>
<dbReference type="KEGG" id="tfa:BW733_16980"/>
<reference evidence="1 2" key="1">
    <citation type="journal article" date="2008" name="Int. J. Syst. Evol. Microbiol.">
        <title>Tessaracoccus flavescens sp. nov., isolated from marine sediment.</title>
        <authorList>
            <person name="Lee D.W."/>
            <person name="Lee S.D."/>
        </authorList>
    </citation>
    <scope>NUCLEOTIDE SEQUENCE [LARGE SCALE GENOMIC DNA]</scope>
    <source>
        <strain evidence="1 2">SST-39T</strain>
    </source>
</reference>
<dbReference type="OrthoDB" id="4578613at2"/>
<dbReference type="Proteomes" id="UP000188235">
    <property type="component" value="Chromosome"/>
</dbReference>
<proteinExistence type="predicted"/>
<dbReference type="STRING" id="399497.BW733_16980"/>
<organism evidence="1 2">
    <name type="scientific">Tessaracoccus flavescens</name>
    <dbReference type="NCBI Taxonomy" id="399497"/>
    <lineage>
        <taxon>Bacteria</taxon>
        <taxon>Bacillati</taxon>
        <taxon>Actinomycetota</taxon>
        <taxon>Actinomycetes</taxon>
        <taxon>Propionibacteriales</taxon>
        <taxon>Propionibacteriaceae</taxon>
        <taxon>Tessaracoccus</taxon>
    </lineage>
</organism>
<dbReference type="EMBL" id="CP019607">
    <property type="protein sequence ID" value="AQP52263.1"/>
    <property type="molecule type" value="Genomic_DNA"/>
</dbReference>
<dbReference type="Gene3D" id="3.40.50.300">
    <property type="entry name" value="P-loop containing nucleotide triphosphate hydrolases"/>
    <property type="match status" value="1"/>
</dbReference>
<evidence type="ECO:0000313" key="1">
    <source>
        <dbReference type="EMBL" id="AQP52263.1"/>
    </source>
</evidence>
<sequence length="350" mass="38904">MTTQTAWTPDSLSTWRTFVAYRAERPDPLSVKERDSLTPLLRERYDDARIEFVNAPIVLPTPDLERLIRESKIVTGLNRGAQFTARQALAVSGSQTLGKSTAAMYLGRTHEDHERAKHSREDDQAFAPVLYVSAPPQTSPKGLMMRFASTLGLPLRARSTTDQVMDQVVDTLRELGTTMVILDEVQHLKTRAQAGMEAASALKSFSERVPATFLYVGVDLPQSDFLGGAMGAQMQGRTTMIQMQPYSIGSAAHRKEWEKVIALFEREFPLAEHEVGALMDEAAWLHAVTGGVIGSLRTLLRKAQIAAIIDGREHLDRAALEPILPDYRADLARERKERAKAERPRKEASA</sequence>
<dbReference type="InterPro" id="IPR027417">
    <property type="entry name" value="P-loop_NTPase"/>
</dbReference>